<feature type="domain" description="Peptidase M20 dimerisation" evidence="6">
    <location>
        <begin position="236"/>
        <end position="378"/>
    </location>
</feature>
<organism evidence="7 8">
    <name type="scientific">marine gamma proteobacterium HTCC2143</name>
    <dbReference type="NCBI Taxonomy" id="247633"/>
    <lineage>
        <taxon>Bacteria</taxon>
        <taxon>Pseudomonadati</taxon>
        <taxon>Pseudomonadota</taxon>
        <taxon>Gammaproteobacteria</taxon>
        <taxon>Cellvibrionales</taxon>
        <taxon>Spongiibacteraceae</taxon>
        <taxon>BD1-7 clade</taxon>
    </lineage>
</organism>
<evidence type="ECO:0000259" key="6">
    <source>
        <dbReference type="Pfam" id="PF07687"/>
    </source>
</evidence>
<dbReference type="Gene3D" id="1.10.150.900">
    <property type="match status" value="1"/>
</dbReference>
<dbReference type="STRING" id="247633.GP2143_04545"/>
<dbReference type="SUPFAM" id="SSF53187">
    <property type="entry name" value="Zn-dependent exopeptidases"/>
    <property type="match status" value="1"/>
</dbReference>
<dbReference type="PANTHER" id="PTHR45962:SF1">
    <property type="entry name" value="N-FATTY-ACYL-AMINO ACID SYNTHASE_HYDROLASE PM20D1"/>
    <property type="match status" value="1"/>
</dbReference>
<evidence type="ECO:0000313" key="7">
    <source>
        <dbReference type="EMBL" id="EAW31689.1"/>
    </source>
</evidence>
<accession>A0YAV9</accession>
<evidence type="ECO:0000256" key="3">
    <source>
        <dbReference type="ARBA" id="ARBA00022723"/>
    </source>
</evidence>
<dbReference type="EMBL" id="AAVT01000002">
    <property type="protein sequence ID" value="EAW31689.1"/>
    <property type="molecule type" value="Genomic_DNA"/>
</dbReference>
<keyword evidence="4" id="KW-0378">Hydrolase</keyword>
<evidence type="ECO:0000256" key="2">
    <source>
        <dbReference type="ARBA" id="ARBA00022670"/>
    </source>
</evidence>
<dbReference type="Pfam" id="PF07687">
    <property type="entry name" value="M20_dimer"/>
    <property type="match status" value="1"/>
</dbReference>
<sequence length="483" mass="52267">MNILIKTAILALVILLVVIGFNTASYQSPLIADARVAAIEVDIDQAVDNMQKAIGYRTVSYERGAVTNGEQFTQFIEFLEESYPAVHQHTQRTIISDYSLLFKWQGKSPELQPVLLTGHYDVVPVIPGTEDKWESAPFSGELKNGYIYGRGAMDDKSAIIAMMESAEALLSRGFQPQRTIYFSFGHDEEVSGLSGAGEIVKHLKKSGVQFAWSLDEGSFVMEGLLPVDKPVAMINVAEKGYVSIDIVATGAGGHSSMPPKKTAVGKLAEAIVKIQESPFSGGLSGISGEMMDQLGPYLPFSQRILMSNRWLFGSIVERGLSSSPAMNASMRTTIAPTMLSASPKENVLPIEARATINLRLHPRDTPESVEQHFNNVLEGFDDVTVKVLHGNNASPVASSTSAGFQSLAASVRAVFGDVIIVPGITVAATDSRHYVSVSDNAYRFNPMQVGTEDIAGFHGTNERVSVENLGKAVQFYQSVISNQ</sequence>
<dbReference type="InterPro" id="IPR002933">
    <property type="entry name" value="Peptidase_M20"/>
</dbReference>
<evidence type="ECO:0000256" key="1">
    <source>
        <dbReference type="ARBA" id="ARBA00006247"/>
    </source>
</evidence>
<protein>
    <recommendedName>
        <fullName evidence="6">Peptidase M20 dimerisation domain-containing protein</fullName>
    </recommendedName>
</protein>
<dbReference type="AlphaFoldDB" id="A0YAV9"/>
<proteinExistence type="inferred from homology"/>
<dbReference type="GO" id="GO:0008233">
    <property type="term" value="F:peptidase activity"/>
    <property type="evidence" value="ECO:0007669"/>
    <property type="project" value="UniProtKB-KW"/>
</dbReference>
<dbReference type="FunFam" id="3.40.630.10:FF:000027">
    <property type="entry name" value="N-fatty-acyl-amino acid synthase/hydrolase PM20D1"/>
    <property type="match status" value="1"/>
</dbReference>
<dbReference type="SUPFAM" id="SSF55031">
    <property type="entry name" value="Bacterial exopeptidase dimerisation domain"/>
    <property type="match status" value="1"/>
</dbReference>
<keyword evidence="5" id="KW-0862">Zinc</keyword>
<keyword evidence="8" id="KW-1185">Reference proteome</keyword>
<dbReference type="eggNOG" id="COG0624">
    <property type="taxonomic scope" value="Bacteria"/>
</dbReference>
<dbReference type="GO" id="GO:0046872">
    <property type="term" value="F:metal ion binding"/>
    <property type="evidence" value="ECO:0007669"/>
    <property type="project" value="UniProtKB-KW"/>
</dbReference>
<dbReference type="PIRSF" id="PIRSF036696">
    <property type="entry name" value="ACY-1"/>
    <property type="match status" value="1"/>
</dbReference>
<comment type="similarity">
    <text evidence="1">Belongs to the peptidase M20A family.</text>
</comment>
<dbReference type="Pfam" id="PF01546">
    <property type="entry name" value="Peptidase_M20"/>
    <property type="match status" value="1"/>
</dbReference>
<name>A0YAV9_9GAMM</name>
<dbReference type="InterPro" id="IPR001261">
    <property type="entry name" value="ArgE/DapE_CS"/>
</dbReference>
<dbReference type="OrthoDB" id="3665926at2"/>
<dbReference type="InterPro" id="IPR011650">
    <property type="entry name" value="Peptidase_M20_dimer"/>
</dbReference>
<dbReference type="Gene3D" id="3.30.70.360">
    <property type="match status" value="1"/>
</dbReference>
<dbReference type="Gene3D" id="3.40.630.10">
    <property type="entry name" value="Zn peptidases"/>
    <property type="match status" value="1"/>
</dbReference>
<keyword evidence="2" id="KW-0645">Protease</keyword>
<dbReference type="Proteomes" id="UP000004931">
    <property type="component" value="Unassembled WGS sequence"/>
</dbReference>
<comment type="caution">
    <text evidence="7">The sequence shown here is derived from an EMBL/GenBank/DDBJ whole genome shotgun (WGS) entry which is preliminary data.</text>
</comment>
<keyword evidence="3" id="KW-0479">Metal-binding</keyword>
<dbReference type="GO" id="GO:0006508">
    <property type="term" value="P:proteolysis"/>
    <property type="evidence" value="ECO:0007669"/>
    <property type="project" value="UniProtKB-KW"/>
</dbReference>
<dbReference type="PANTHER" id="PTHR45962">
    <property type="entry name" value="N-FATTY-ACYL-AMINO ACID SYNTHASE/HYDROLASE PM20D1"/>
    <property type="match status" value="1"/>
</dbReference>
<evidence type="ECO:0000313" key="8">
    <source>
        <dbReference type="Proteomes" id="UP000004931"/>
    </source>
</evidence>
<reference evidence="7 8" key="1">
    <citation type="journal article" date="2010" name="J. Bacteriol.">
        <title>Genome sequence of the oligotrophic marine Gammaproteobacterium HTCC2143, isolated from the Oregon Coast.</title>
        <authorList>
            <person name="Oh H.M."/>
            <person name="Kang I."/>
            <person name="Ferriera S."/>
            <person name="Giovannoni S.J."/>
            <person name="Cho J.C."/>
        </authorList>
    </citation>
    <scope>NUCLEOTIDE SEQUENCE [LARGE SCALE GENOMIC DNA]</scope>
    <source>
        <strain evidence="7 8">HTCC2143</strain>
    </source>
</reference>
<dbReference type="PROSITE" id="PS00758">
    <property type="entry name" value="ARGE_DAPE_CPG2_1"/>
    <property type="match status" value="1"/>
</dbReference>
<evidence type="ECO:0000256" key="5">
    <source>
        <dbReference type="ARBA" id="ARBA00022833"/>
    </source>
</evidence>
<evidence type="ECO:0000256" key="4">
    <source>
        <dbReference type="ARBA" id="ARBA00022801"/>
    </source>
</evidence>
<gene>
    <name evidence="7" type="ORF">GP2143_04545</name>
</gene>
<dbReference type="InterPro" id="IPR047177">
    <property type="entry name" value="Pept_M20A"/>
</dbReference>
<dbReference type="InterPro" id="IPR036264">
    <property type="entry name" value="Bact_exopeptidase_dim_dom"/>
</dbReference>